<evidence type="ECO:0000313" key="5">
    <source>
        <dbReference type="EMBL" id="OGD98527.1"/>
    </source>
</evidence>
<keyword evidence="3" id="KW-0812">Transmembrane</keyword>
<reference evidence="5 6" key="1">
    <citation type="journal article" date="2016" name="Nat. Commun.">
        <title>Thousands of microbial genomes shed light on interconnected biogeochemical processes in an aquifer system.</title>
        <authorList>
            <person name="Anantharaman K."/>
            <person name="Brown C.T."/>
            <person name="Hug L.A."/>
            <person name="Sharon I."/>
            <person name="Castelle C.J."/>
            <person name="Probst A.J."/>
            <person name="Thomas B.C."/>
            <person name="Singh A."/>
            <person name="Wilkins M.J."/>
            <person name="Karaoz U."/>
            <person name="Brodie E.L."/>
            <person name="Williams K.H."/>
            <person name="Hubbard S.S."/>
            <person name="Banfield J.F."/>
        </authorList>
    </citation>
    <scope>NUCLEOTIDE SEQUENCE [LARGE SCALE GENOMIC DNA]</scope>
</reference>
<organism evidence="5 6">
    <name type="scientific">Candidatus Curtissbacteria bacterium RIFCSPLOWO2_01_FULL_42_50</name>
    <dbReference type="NCBI Taxonomy" id="1797730"/>
    <lineage>
        <taxon>Bacteria</taxon>
        <taxon>Candidatus Curtissiibacteriota</taxon>
    </lineage>
</organism>
<name>A0A1F5H3B3_9BACT</name>
<protein>
    <recommendedName>
        <fullName evidence="4">Cytochrome oxidase subunit II transmembrane region profile domain-containing protein</fullName>
    </recommendedName>
</protein>
<dbReference type="Proteomes" id="UP000177039">
    <property type="component" value="Unassembled WGS sequence"/>
</dbReference>
<feature type="region of interest" description="Disordered" evidence="2">
    <location>
        <begin position="35"/>
        <end position="81"/>
    </location>
</feature>
<feature type="domain" description="Cytochrome oxidase subunit II transmembrane region profile" evidence="4">
    <location>
        <begin position="1"/>
        <end position="33"/>
    </location>
</feature>
<feature type="compositionally biased region" description="Polar residues" evidence="2">
    <location>
        <begin position="59"/>
        <end position="81"/>
    </location>
</feature>
<dbReference type="PROSITE" id="PS50999">
    <property type="entry name" value="COX2_TM"/>
    <property type="match status" value="1"/>
</dbReference>
<dbReference type="GO" id="GO:0016020">
    <property type="term" value="C:membrane"/>
    <property type="evidence" value="ECO:0007669"/>
    <property type="project" value="UniProtKB-SubCell"/>
</dbReference>
<proteinExistence type="predicted"/>
<dbReference type="GO" id="GO:0022900">
    <property type="term" value="P:electron transport chain"/>
    <property type="evidence" value="ECO:0007669"/>
    <property type="project" value="InterPro"/>
</dbReference>
<keyword evidence="3" id="KW-0472">Membrane</keyword>
<comment type="caution">
    <text evidence="5">The sequence shown here is derived from an EMBL/GenBank/DDBJ whole genome shotgun (WGS) entry which is preliminary data.</text>
</comment>
<evidence type="ECO:0000313" key="6">
    <source>
        <dbReference type="Proteomes" id="UP000177039"/>
    </source>
</evidence>
<sequence length="81" mass="8815">MQIRKLWIVIPIVIIFALAVWGTYLLYQKRVVEPQRSEEPALPSPATEGFSLPSPVAQEITTAPNSQPATGVTSLPETGGR</sequence>
<keyword evidence="3" id="KW-1133">Transmembrane helix</keyword>
<dbReference type="EMBL" id="MFBT01000035">
    <property type="protein sequence ID" value="OGD98527.1"/>
    <property type="molecule type" value="Genomic_DNA"/>
</dbReference>
<accession>A0A1F5H3B3</accession>
<gene>
    <name evidence="5" type="ORF">A3B54_00300</name>
</gene>
<evidence type="ECO:0000256" key="3">
    <source>
        <dbReference type="SAM" id="Phobius"/>
    </source>
</evidence>
<dbReference type="InterPro" id="IPR011759">
    <property type="entry name" value="Cyt_c_oxidase_su2_TM_dom"/>
</dbReference>
<evidence type="ECO:0000259" key="4">
    <source>
        <dbReference type="PROSITE" id="PS50999"/>
    </source>
</evidence>
<comment type="subcellular location">
    <subcellularLocation>
        <location evidence="1">Membrane</location>
        <topology evidence="1">Multi-pass membrane protein</topology>
    </subcellularLocation>
</comment>
<evidence type="ECO:0000256" key="1">
    <source>
        <dbReference type="ARBA" id="ARBA00004141"/>
    </source>
</evidence>
<dbReference type="AlphaFoldDB" id="A0A1F5H3B3"/>
<feature type="transmembrane region" description="Helical" evidence="3">
    <location>
        <begin position="6"/>
        <end position="27"/>
    </location>
</feature>
<evidence type="ECO:0000256" key="2">
    <source>
        <dbReference type="SAM" id="MobiDB-lite"/>
    </source>
</evidence>